<dbReference type="EMBL" id="JAEACU010000011">
    <property type="protein sequence ID" value="KAH7515022.1"/>
    <property type="molecule type" value="Genomic_DNA"/>
</dbReference>
<dbReference type="PANTHER" id="PTHR11439">
    <property type="entry name" value="GAG-POL-RELATED RETROTRANSPOSON"/>
    <property type="match status" value="1"/>
</dbReference>
<organism evidence="2 3">
    <name type="scientific">Ziziphus jujuba var. spinosa</name>
    <dbReference type="NCBI Taxonomy" id="714518"/>
    <lineage>
        <taxon>Eukaryota</taxon>
        <taxon>Viridiplantae</taxon>
        <taxon>Streptophyta</taxon>
        <taxon>Embryophyta</taxon>
        <taxon>Tracheophyta</taxon>
        <taxon>Spermatophyta</taxon>
        <taxon>Magnoliopsida</taxon>
        <taxon>eudicotyledons</taxon>
        <taxon>Gunneridae</taxon>
        <taxon>Pentapetalae</taxon>
        <taxon>rosids</taxon>
        <taxon>fabids</taxon>
        <taxon>Rosales</taxon>
        <taxon>Rhamnaceae</taxon>
        <taxon>Paliureae</taxon>
        <taxon>Ziziphus</taxon>
    </lineage>
</organism>
<evidence type="ECO:0000259" key="1">
    <source>
        <dbReference type="Pfam" id="PF07727"/>
    </source>
</evidence>
<dbReference type="SUPFAM" id="SSF56672">
    <property type="entry name" value="DNA/RNA polymerases"/>
    <property type="match status" value="1"/>
</dbReference>
<feature type="domain" description="Reverse transcriptase Ty1/copia-type" evidence="1">
    <location>
        <begin position="2"/>
        <end position="76"/>
    </location>
</feature>
<evidence type="ECO:0000313" key="3">
    <source>
        <dbReference type="Proteomes" id="UP000813462"/>
    </source>
</evidence>
<accession>A0A978UJP1</accession>
<dbReference type="Pfam" id="PF07727">
    <property type="entry name" value="RVT_2"/>
    <property type="match status" value="1"/>
</dbReference>
<dbReference type="Proteomes" id="UP000813462">
    <property type="component" value="Unassembled WGS sequence"/>
</dbReference>
<name>A0A978UJP1_ZIZJJ</name>
<proteinExistence type="predicted"/>
<comment type="caution">
    <text evidence="2">The sequence shown here is derived from an EMBL/GenBank/DDBJ whole genome shotgun (WGS) entry which is preliminary data.</text>
</comment>
<evidence type="ECO:0000313" key="2">
    <source>
        <dbReference type="EMBL" id="KAH7515022.1"/>
    </source>
</evidence>
<reference evidence="2" key="1">
    <citation type="journal article" date="2021" name="Front. Plant Sci.">
        <title>Chromosome-Scale Genome Assembly for Chinese Sour Jujube and Insights Into Its Genome Evolution and Domestication Signature.</title>
        <authorList>
            <person name="Shen L.-Y."/>
            <person name="Luo H."/>
            <person name="Wang X.-L."/>
            <person name="Wang X.-M."/>
            <person name="Qiu X.-J."/>
            <person name="Liu H."/>
            <person name="Zhou S.-S."/>
            <person name="Jia K.-H."/>
            <person name="Nie S."/>
            <person name="Bao Y.-T."/>
            <person name="Zhang R.-G."/>
            <person name="Yun Q.-Z."/>
            <person name="Chai Y.-H."/>
            <person name="Lu J.-Y."/>
            <person name="Li Y."/>
            <person name="Zhao S.-W."/>
            <person name="Mao J.-F."/>
            <person name="Jia S.-G."/>
            <person name="Mao Y.-M."/>
        </authorList>
    </citation>
    <scope>NUCLEOTIDE SEQUENCE</scope>
    <source>
        <strain evidence="2">AT0</strain>
        <tissue evidence="2">Leaf</tissue>
    </source>
</reference>
<sequence length="204" mass="22514">MNDIIVASNKFEAVMDLKTSLSLRFKMKDLGTLKYFLGLEVSRTAAGISVFNRKYALELLSDAGLLGCKSISTPMEPNLKLSSSDGEILSDPTGYRRFIGKLIYLTIARLDITYAVNRLSQFLASPRDSHLKAATWVLQYIKNAPGQGIFYPANSKLQLKGFIDSDWAACPDTRRSSKSVDDANDVLTMDFIKAVTLTDNISGL</sequence>
<gene>
    <name evidence="2" type="ORF">FEM48_Zijuj11G0152100</name>
</gene>
<dbReference type="InterPro" id="IPR013103">
    <property type="entry name" value="RVT_2"/>
</dbReference>
<dbReference type="InterPro" id="IPR043502">
    <property type="entry name" value="DNA/RNA_pol_sf"/>
</dbReference>
<dbReference type="AlphaFoldDB" id="A0A978UJP1"/>
<dbReference type="PANTHER" id="PTHR11439:SF498">
    <property type="entry name" value="DNAK FAMILY PROTEIN"/>
    <property type="match status" value="1"/>
</dbReference>
<protein>
    <recommendedName>
        <fullName evidence="1">Reverse transcriptase Ty1/copia-type domain-containing protein</fullName>
    </recommendedName>
</protein>